<proteinExistence type="predicted"/>
<gene>
    <name evidence="2" type="ORF">B9Z19DRAFT_717987</name>
</gene>
<organism evidence="2 3">
    <name type="scientific">Tuber borchii</name>
    <name type="common">White truffle</name>
    <dbReference type="NCBI Taxonomy" id="42251"/>
    <lineage>
        <taxon>Eukaryota</taxon>
        <taxon>Fungi</taxon>
        <taxon>Dikarya</taxon>
        <taxon>Ascomycota</taxon>
        <taxon>Pezizomycotina</taxon>
        <taxon>Pezizomycetes</taxon>
        <taxon>Pezizales</taxon>
        <taxon>Tuberaceae</taxon>
        <taxon>Tuber</taxon>
    </lineage>
</organism>
<feature type="region of interest" description="Disordered" evidence="1">
    <location>
        <begin position="55"/>
        <end position="84"/>
    </location>
</feature>
<reference evidence="2 3" key="1">
    <citation type="submission" date="2017-04" db="EMBL/GenBank/DDBJ databases">
        <title>Draft genome sequence of Tuber borchii Vittad., a whitish edible truffle.</title>
        <authorList>
            <consortium name="DOE Joint Genome Institute"/>
            <person name="Murat C."/>
            <person name="Kuo A."/>
            <person name="Barry K.W."/>
            <person name="Clum A."/>
            <person name="Dockter R.B."/>
            <person name="Fauchery L."/>
            <person name="Iotti M."/>
            <person name="Kohler A."/>
            <person name="Labutti K."/>
            <person name="Lindquist E.A."/>
            <person name="Lipzen A."/>
            <person name="Ohm R.A."/>
            <person name="Wang M."/>
            <person name="Grigoriev I.V."/>
            <person name="Zambonelli A."/>
            <person name="Martin F.M."/>
        </authorList>
    </citation>
    <scope>NUCLEOTIDE SEQUENCE [LARGE SCALE GENOMIC DNA]</scope>
    <source>
        <strain evidence="2 3">Tbo3840</strain>
    </source>
</reference>
<sequence length="84" mass="9337">RDAPARDHVFPHSSLLVLEYRLQEGHPCANVTPARPRIHTSLPCLIRPPAPLSDRKYPLSPHFPPSLTATNIPHLSNQSVQHAP</sequence>
<feature type="compositionally biased region" description="Polar residues" evidence="1">
    <location>
        <begin position="67"/>
        <end position="84"/>
    </location>
</feature>
<dbReference type="Proteomes" id="UP000244722">
    <property type="component" value="Unassembled WGS sequence"/>
</dbReference>
<accession>A0A2T6ZYQ6</accession>
<name>A0A2T6ZYQ6_TUBBO</name>
<protein>
    <submittedName>
        <fullName evidence="2">Uncharacterized protein</fullName>
    </submittedName>
</protein>
<keyword evidence="3" id="KW-1185">Reference proteome</keyword>
<dbReference type="AlphaFoldDB" id="A0A2T6ZYQ6"/>
<feature type="non-terminal residue" evidence="2">
    <location>
        <position position="1"/>
    </location>
</feature>
<evidence type="ECO:0000256" key="1">
    <source>
        <dbReference type="SAM" id="MobiDB-lite"/>
    </source>
</evidence>
<evidence type="ECO:0000313" key="2">
    <source>
        <dbReference type="EMBL" id="PUU80613.1"/>
    </source>
</evidence>
<comment type="caution">
    <text evidence="2">The sequence shown here is derived from an EMBL/GenBank/DDBJ whole genome shotgun (WGS) entry which is preliminary data.</text>
</comment>
<evidence type="ECO:0000313" key="3">
    <source>
        <dbReference type="Proteomes" id="UP000244722"/>
    </source>
</evidence>
<dbReference type="EMBL" id="NESQ01000061">
    <property type="protein sequence ID" value="PUU80613.1"/>
    <property type="molecule type" value="Genomic_DNA"/>
</dbReference>